<organism evidence="1 2">
    <name type="scientific">Eumeta variegata</name>
    <name type="common">Bagworm moth</name>
    <name type="synonym">Eumeta japonica</name>
    <dbReference type="NCBI Taxonomy" id="151549"/>
    <lineage>
        <taxon>Eukaryota</taxon>
        <taxon>Metazoa</taxon>
        <taxon>Ecdysozoa</taxon>
        <taxon>Arthropoda</taxon>
        <taxon>Hexapoda</taxon>
        <taxon>Insecta</taxon>
        <taxon>Pterygota</taxon>
        <taxon>Neoptera</taxon>
        <taxon>Endopterygota</taxon>
        <taxon>Lepidoptera</taxon>
        <taxon>Glossata</taxon>
        <taxon>Ditrysia</taxon>
        <taxon>Tineoidea</taxon>
        <taxon>Psychidae</taxon>
        <taxon>Oiketicinae</taxon>
        <taxon>Eumeta</taxon>
    </lineage>
</organism>
<evidence type="ECO:0000313" key="1">
    <source>
        <dbReference type="EMBL" id="GBP66904.1"/>
    </source>
</evidence>
<dbReference type="OrthoDB" id="361102at2759"/>
<reference evidence="1 2" key="1">
    <citation type="journal article" date="2019" name="Commun. Biol.">
        <title>The bagworm genome reveals a unique fibroin gene that provides high tensile strength.</title>
        <authorList>
            <person name="Kono N."/>
            <person name="Nakamura H."/>
            <person name="Ohtoshi R."/>
            <person name="Tomita M."/>
            <person name="Numata K."/>
            <person name="Arakawa K."/>
        </authorList>
    </citation>
    <scope>NUCLEOTIDE SEQUENCE [LARGE SCALE GENOMIC DNA]</scope>
</reference>
<name>A0A4C1XW77_EUMVA</name>
<keyword evidence="2" id="KW-1185">Reference proteome</keyword>
<dbReference type="Proteomes" id="UP000299102">
    <property type="component" value="Unassembled WGS sequence"/>
</dbReference>
<dbReference type="EMBL" id="BGZK01000971">
    <property type="protein sequence ID" value="GBP66904.1"/>
    <property type="molecule type" value="Genomic_DNA"/>
</dbReference>
<dbReference type="AlphaFoldDB" id="A0A4C1XW77"/>
<protein>
    <submittedName>
        <fullName evidence="1">Uncharacterized protein</fullName>
    </submittedName>
</protein>
<comment type="caution">
    <text evidence="1">The sequence shown here is derived from an EMBL/GenBank/DDBJ whole genome shotgun (WGS) entry which is preliminary data.</text>
</comment>
<gene>
    <name evidence="1" type="ORF">EVAR_60961_1</name>
</gene>
<evidence type="ECO:0000313" key="2">
    <source>
        <dbReference type="Proteomes" id="UP000299102"/>
    </source>
</evidence>
<accession>A0A4C1XW77</accession>
<proteinExistence type="predicted"/>
<sequence>MKRSVHARKLNGRSYPAGGMRRRLSRRPLVPLFTLRRLRSCFSIKCKLIMYEKRCKQTVTYTKKKNSVCVRACVHLCANVLTYTSDFGAARLDPCELRTVVPNTYTLSERSAELHGDGYATHCDRRLRVVEVTICEHKATRLMNPITLIGREDANAICYGATTASAINIVLRDRMTLTDAGDWGPERRKT</sequence>